<dbReference type="Proteomes" id="UP000533429">
    <property type="component" value="Unassembled WGS sequence"/>
</dbReference>
<sequence length="144" mass="16587">MSNSFFIVGCIRLSKNEFRTEDENIELFLNKLEFFKQNVNYEIDLSDSFLSSPESVRDSINSLHEICKKLNAVETCALAYIQKYMTGIDIFFGETQITIQNLSVINQLEHLNGQQIVARTLELQVSKPMFDLVSDNETINSFFI</sequence>
<organism evidence="1 2">
    <name type="scientific">Photobacterium damselae subsp. damselae</name>
    <name type="common">Listonella damsela</name>
    <dbReference type="NCBI Taxonomy" id="85581"/>
    <lineage>
        <taxon>Bacteria</taxon>
        <taxon>Pseudomonadati</taxon>
        <taxon>Pseudomonadota</taxon>
        <taxon>Gammaproteobacteria</taxon>
        <taxon>Vibrionales</taxon>
        <taxon>Vibrionaceae</taxon>
        <taxon>Photobacterium</taxon>
    </lineage>
</organism>
<dbReference type="AlphaFoldDB" id="A0A850QVN4"/>
<accession>A0A850QVN4</accession>
<reference evidence="1 2" key="1">
    <citation type="submission" date="2020-06" db="EMBL/GenBank/DDBJ databases">
        <title>Photobacterium damselae subsp. damselae comparative genomics.</title>
        <authorList>
            <person name="Osorio C.R."/>
        </authorList>
    </citation>
    <scope>NUCLEOTIDE SEQUENCE [LARGE SCALE GENOMIC DNA]</scope>
    <source>
        <strain evidence="1 2">TW250/03</strain>
    </source>
</reference>
<proteinExistence type="predicted"/>
<evidence type="ECO:0000313" key="2">
    <source>
        <dbReference type="Proteomes" id="UP000533429"/>
    </source>
</evidence>
<comment type="caution">
    <text evidence="1">The sequence shown here is derived from an EMBL/GenBank/DDBJ whole genome shotgun (WGS) entry which is preliminary data.</text>
</comment>
<evidence type="ECO:0000313" key="1">
    <source>
        <dbReference type="EMBL" id="NVP01904.1"/>
    </source>
</evidence>
<name>A0A850QVN4_PHODD</name>
<gene>
    <name evidence="1" type="ORF">HWA77_16945</name>
</gene>
<protein>
    <submittedName>
        <fullName evidence="1">Uncharacterized protein</fullName>
    </submittedName>
</protein>
<dbReference type="EMBL" id="JABXOR010001070">
    <property type="protein sequence ID" value="NVP01904.1"/>
    <property type="molecule type" value="Genomic_DNA"/>
</dbReference>